<evidence type="ECO:0000256" key="2">
    <source>
        <dbReference type="ARBA" id="ARBA00022980"/>
    </source>
</evidence>
<keyword evidence="6" id="KW-1185">Reference proteome</keyword>
<keyword evidence="2 5" id="KW-0689">Ribosomal protein</keyword>
<dbReference type="Proteomes" id="UP000383932">
    <property type="component" value="Unassembled WGS sequence"/>
</dbReference>
<proteinExistence type="inferred from homology"/>
<evidence type="ECO:0000313" key="6">
    <source>
        <dbReference type="Proteomes" id="UP000383932"/>
    </source>
</evidence>
<dbReference type="PANTHER" id="PTHR11229">
    <property type="entry name" value="50S RIBOSOMAL PROTEIN L3"/>
    <property type="match status" value="1"/>
</dbReference>
<dbReference type="InterPro" id="IPR009000">
    <property type="entry name" value="Transl_B-barrel_sf"/>
</dbReference>
<dbReference type="Pfam" id="PF00297">
    <property type="entry name" value="Ribosomal_L3"/>
    <property type="match status" value="1"/>
</dbReference>
<accession>A0A5N5QUP4</accession>
<dbReference type="GO" id="GO:0006412">
    <property type="term" value="P:translation"/>
    <property type="evidence" value="ECO:0007669"/>
    <property type="project" value="InterPro"/>
</dbReference>
<reference evidence="5 6" key="1">
    <citation type="journal article" date="2019" name="Fungal Biol. Biotechnol.">
        <title>Draft genome sequence of fastidious pathogen Ceratobasidium theobromae, which causes vascular-streak dieback in Theobroma cacao.</title>
        <authorList>
            <person name="Ali S.S."/>
            <person name="Asman A."/>
            <person name="Shao J."/>
            <person name="Firmansyah A.P."/>
            <person name="Susilo A.W."/>
            <person name="Rosmana A."/>
            <person name="McMahon P."/>
            <person name="Junaid M."/>
            <person name="Guest D."/>
            <person name="Kheng T.Y."/>
            <person name="Meinhardt L.W."/>
            <person name="Bailey B.A."/>
        </authorList>
    </citation>
    <scope>NUCLEOTIDE SEQUENCE [LARGE SCALE GENOMIC DNA]</scope>
    <source>
        <strain evidence="5 6">CT2</strain>
    </source>
</reference>
<evidence type="ECO:0000256" key="1">
    <source>
        <dbReference type="ARBA" id="ARBA00006540"/>
    </source>
</evidence>
<sequence>MWIRQSHSTYQPVLQILCRGIKTSSLFRSSPPATAPTSDKGWTPLSQRTGVIARKRGMTAVWDHNGARIPVTVLQIENCQVTRTISTPRKFKPTYHAVQVAASDKPEKTTTRAMVGHFSKAGVPPKRIVKEFEVTKDALLPVGVLPLNSLTRLPTHALQFLRIGRLLTVPSSMGKGYAGTMKRWNFGGLAASHGVSISHRSAGSTGQHQDPGRVFPGKKMAGRLGGERSTVQNLFVQRIDTSLNLVFVKGAAPGPDNGFVFVRDAKKKMISQASAKFKKGLDADKILPTGIKSLPFPAGDKSLETQLPAIIVADSRGRSPFVPPDN</sequence>
<dbReference type="OrthoDB" id="274683at2759"/>
<comment type="similarity">
    <text evidence="1">Belongs to the universal ribosomal protein uL3 family.</text>
</comment>
<evidence type="ECO:0000256" key="4">
    <source>
        <dbReference type="ARBA" id="ARBA00035209"/>
    </source>
</evidence>
<dbReference type="GO" id="GO:0003735">
    <property type="term" value="F:structural constituent of ribosome"/>
    <property type="evidence" value="ECO:0007669"/>
    <property type="project" value="InterPro"/>
</dbReference>
<protein>
    <recommendedName>
        <fullName evidence="4">Large ribosomal subunit protein uL3m</fullName>
    </recommendedName>
</protein>
<evidence type="ECO:0000256" key="3">
    <source>
        <dbReference type="ARBA" id="ARBA00023274"/>
    </source>
</evidence>
<evidence type="ECO:0000313" key="5">
    <source>
        <dbReference type="EMBL" id="KAB5595263.1"/>
    </source>
</evidence>
<keyword evidence="3" id="KW-0687">Ribonucleoprotein</keyword>
<comment type="caution">
    <text evidence="5">The sequence shown here is derived from an EMBL/GenBank/DDBJ whole genome shotgun (WGS) entry which is preliminary data.</text>
</comment>
<dbReference type="Gene3D" id="2.40.30.10">
    <property type="entry name" value="Translation factors"/>
    <property type="match status" value="2"/>
</dbReference>
<dbReference type="EMBL" id="SSOP01000011">
    <property type="protein sequence ID" value="KAB5595263.1"/>
    <property type="molecule type" value="Genomic_DNA"/>
</dbReference>
<name>A0A5N5QUP4_9AGAM</name>
<dbReference type="GO" id="GO:0005762">
    <property type="term" value="C:mitochondrial large ribosomal subunit"/>
    <property type="evidence" value="ECO:0007669"/>
    <property type="project" value="TreeGrafter"/>
</dbReference>
<organism evidence="5 6">
    <name type="scientific">Ceratobasidium theobromae</name>
    <dbReference type="NCBI Taxonomy" id="1582974"/>
    <lineage>
        <taxon>Eukaryota</taxon>
        <taxon>Fungi</taxon>
        <taxon>Dikarya</taxon>
        <taxon>Basidiomycota</taxon>
        <taxon>Agaricomycotina</taxon>
        <taxon>Agaricomycetes</taxon>
        <taxon>Cantharellales</taxon>
        <taxon>Ceratobasidiaceae</taxon>
        <taxon>Ceratobasidium</taxon>
    </lineage>
</organism>
<dbReference type="SUPFAM" id="SSF50447">
    <property type="entry name" value="Translation proteins"/>
    <property type="match status" value="1"/>
</dbReference>
<dbReference type="InterPro" id="IPR000597">
    <property type="entry name" value="Ribosomal_uL3"/>
</dbReference>
<dbReference type="PANTHER" id="PTHR11229:SF8">
    <property type="entry name" value="LARGE RIBOSOMAL SUBUNIT PROTEIN UL3M"/>
    <property type="match status" value="1"/>
</dbReference>
<dbReference type="AlphaFoldDB" id="A0A5N5QUP4"/>
<dbReference type="NCBIfam" id="TIGR03625">
    <property type="entry name" value="L3_bact"/>
    <property type="match status" value="1"/>
</dbReference>
<dbReference type="InterPro" id="IPR019927">
    <property type="entry name" value="Ribosomal_uL3_bac/org-type"/>
</dbReference>
<dbReference type="FunFam" id="2.40.30.10:FF:000004">
    <property type="entry name" value="50S ribosomal protein L3"/>
    <property type="match status" value="1"/>
</dbReference>
<gene>
    <name evidence="5" type="ORF">CTheo_1341</name>
</gene>